<sequence length="874" mass="100221">MLIFTKRTSFWTQIQQTINNENSQEKFDKYSILVSLAFTSLFATLLLTLFVCLRRTFKYVYSPRLKYAKRDTSIPPMKKSLFGWIEPLWNVRVEDCLYDIGADATIFLLFSRFCRDLFGVLAFFCCIILIPINVIASNESDSTSNATNAYAKLSFQNVSGKWTVAHIVLGYFMNGVVLAFLFKYYRIVSRIQQRYYRSAAYQNNISTRSLLVADIPSSLRSLKGLAAVAAHLKKSDRPIYYHICHAINNLPGLVKKYNNAVYALEAVFAKYFKDPKQIPEVRPVHTIKHGLFNYEKVDAIDYYNSKIENYALRVNIARESLEENRFEQYGFLTYNSSFTSHQIARMNSKALGAAIHRCPQPEDMLWDNLSLPRSSRAFNRIMGNLLFIALLVAWIPENALFAIFIANLWNLGNVWPWFSRQLNVHSGFWSIVQGIISPALTSLLFTLLEVVLRRISSFQGSLTKSARERRVLNKLYVIFTFDNFIIYTVLSVIWRVIALIIAKTEQEGNFAEGLTIFKTSEPVPWLVTAFVGFSSFWIMYIAHSFTSFLFQMAQPISLTIRIIKKRFFSPTPRDIFEWTSPQKFFYSSSLNKVLFFFTVAICYACVSPLVLLFAVATFCSNYMAQKYNLMYISETSAESGGRFWRPVVNRILFGLELANVILFLCIWARGGLTRAFCLIPTFAFVIFFKIYCAICLDPKAHFIIEDPYSSVEDSLNHVESEICFGHPSTYTPLMVPLIREDARSLLHLVYSGKTEAVGKPKDEVSSEDDSDEELAKHEEKLTMVDYVDLNNMDTAKEQFERRQSKMLNKSLSRSYTKHHGHKPKYANPIMNEEDLALGQSLTHVSDSTALEPVMTTSTYAAPMNSNDFGKNQKL</sequence>
<evidence type="ECO:0000256" key="1">
    <source>
        <dbReference type="ARBA" id="ARBA00004141"/>
    </source>
</evidence>
<comment type="similarity">
    <text evidence="2">Belongs to the CSC1 (TC 1.A.17) family.</text>
</comment>
<feature type="domain" description="CSC1/OSCA1-like 7TM region" evidence="8">
    <location>
        <begin position="380"/>
        <end position="665"/>
    </location>
</feature>
<dbReference type="Pfam" id="PF13967">
    <property type="entry name" value="RSN1_TM"/>
    <property type="match status" value="1"/>
</dbReference>
<reference evidence="11 12" key="1">
    <citation type="journal article" date="2023" name="G3 (Bethesda)">
        <title>A high-quality reference genome for the fission yeast Schizosaccharomyces osmophilus.</title>
        <authorList>
            <person name="Jia G.S."/>
            <person name="Zhang W.C."/>
            <person name="Liang Y."/>
            <person name="Liu X.H."/>
            <person name="Rhind N."/>
            <person name="Pidoux A."/>
            <person name="Brysch-Herzberg M."/>
            <person name="Du L.L."/>
        </authorList>
    </citation>
    <scope>NUCLEOTIDE SEQUENCE [LARGE SCALE GENOMIC DNA]</scope>
    <source>
        <strain evidence="11 12">CBS 15793</strain>
    </source>
</reference>
<dbReference type="AlphaFoldDB" id="A0AAE9WBG0"/>
<proteinExistence type="inferred from homology"/>
<feature type="transmembrane region" description="Helical" evidence="7">
    <location>
        <begin position="385"/>
        <end position="409"/>
    </location>
</feature>
<evidence type="ECO:0000256" key="5">
    <source>
        <dbReference type="ARBA" id="ARBA00022989"/>
    </source>
</evidence>
<dbReference type="PANTHER" id="PTHR13018:SF149">
    <property type="entry name" value="DOMAIN PROTEIN, PUTATIVE (AFU_ORTHOLOGUE AFUA_3G11660)-RELATED"/>
    <property type="match status" value="1"/>
</dbReference>
<feature type="transmembrane region" description="Helical" evidence="7">
    <location>
        <begin position="473"/>
        <end position="502"/>
    </location>
</feature>
<comment type="subcellular location">
    <subcellularLocation>
        <location evidence="1">Membrane</location>
        <topology evidence="1">Multi-pass membrane protein</topology>
    </subcellularLocation>
</comment>
<dbReference type="GO" id="GO:0005886">
    <property type="term" value="C:plasma membrane"/>
    <property type="evidence" value="ECO:0007669"/>
    <property type="project" value="TreeGrafter"/>
</dbReference>
<feature type="transmembrane region" description="Helical" evidence="7">
    <location>
        <begin position="522"/>
        <end position="542"/>
    </location>
</feature>
<feature type="transmembrane region" description="Helical" evidence="7">
    <location>
        <begin position="429"/>
        <end position="452"/>
    </location>
</feature>
<protein>
    <submittedName>
        <fullName evidence="11">Plasma membrane calcium ion transmembrane transporter</fullName>
    </submittedName>
</protein>
<dbReference type="GeneID" id="80873669"/>
<organism evidence="11 12">
    <name type="scientific">Schizosaccharomyces osmophilus</name>
    <dbReference type="NCBI Taxonomy" id="2545709"/>
    <lineage>
        <taxon>Eukaryota</taxon>
        <taxon>Fungi</taxon>
        <taxon>Dikarya</taxon>
        <taxon>Ascomycota</taxon>
        <taxon>Taphrinomycotina</taxon>
        <taxon>Schizosaccharomycetes</taxon>
        <taxon>Schizosaccharomycetales</taxon>
        <taxon>Schizosaccharomycetaceae</taxon>
        <taxon>Schizosaccharomyces</taxon>
    </lineage>
</organism>
<keyword evidence="4 7" id="KW-0812">Transmembrane</keyword>
<dbReference type="EMBL" id="CP115611">
    <property type="protein sequence ID" value="WBW71558.1"/>
    <property type="molecule type" value="Genomic_DNA"/>
</dbReference>
<feature type="transmembrane region" description="Helical" evidence="7">
    <location>
        <begin position="651"/>
        <end position="668"/>
    </location>
</feature>
<dbReference type="InterPro" id="IPR045122">
    <property type="entry name" value="Csc1-like"/>
</dbReference>
<dbReference type="InterPro" id="IPR003864">
    <property type="entry name" value="CSC1/OSCA1-like_7TM"/>
</dbReference>
<evidence type="ECO:0000256" key="4">
    <source>
        <dbReference type="ARBA" id="ARBA00022692"/>
    </source>
</evidence>
<accession>A0AAE9WBG0</accession>
<evidence type="ECO:0000256" key="6">
    <source>
        <dbReference type="ARBA" id="ARBA00023136"/>
    </source>
</evidence>
<keyword evidence="6 7" id="KW-0472">Membrane</keyword>
<evidence type="ECO:0000259" key="9">
    <source>
        <dbReference type="Pfam" id="PF13967"/>
    </source>
</evidence>
<dbReference type="KEGG" id="som:SOMG_00184"/>
<dbReference type="Proteomes" id="UP001212411">
    <property type="component" value="Chromosome 1"/>
</dbReference>
<feature type="domain" description="CSC1/OSCA1-like cytosolic" evidence="10">
    <location>
        <begin position="208"/>
        <end position="368"/>
    </location>
</feature>
<name>A0AAE9WBG0_9SCHI</name>
<evidence type="ECO:0000256" key="3">
    <source>
        <dbReference type="ARBA" id="ARBA00022448"/>
    </source>
</evidence>
<feature type="transmembrane region" description="Helical" evidence="7">
    <location>
        <begin position="675"/>
        <end position="691"/>
    </location>
</feature>
<dbReference type="RefSeq" id="XP_056035801.1">
    <property type="nucleotide sequence ID" value="XM_056178980.1"/>
</dbReference>
<keyword evidence="12" id="KW-1185">Reference proteome</keyword>
<feature type="transmembrane region" description="Helical" evidence="7">
    <location>
        <begin position="117"/>
        <end position="136"/>
    </location>
</feature>
<feature type="transmembrane region" description="Helical" evidence="7">
    <location>
        <begin position="164"/>
        <end position="185"/>
    </location>
</feature>
<evidence type="ECO:0000259" key="10">
    <source>
        <dbReference type="Pfam" id="PF14703"/>
    </source>
</evidence>
<dbReference type="Pfam" id="PF02714">
    <property type="entry name" value="RSN1_7TM"/>
    <property type="match status" value="1"/>
</dbReference>
<evidence type="ECO:0000259" key="8">
    <source>
        <dbReference type="Pfam" id="PF02714"/>
    </source>
</evidence>
<dbReference type="Pfam" id="PF14703">
    <property type="entry name" value="PHM7_cyt"/>
    <property type="match status" value="1"/>
</dbReference>
<evidence type="ECO:0000256" key="2">
    <source>
        <dbReference type="ARBA" id="ARBA00007779"/>
    </source>
</evidence>
<dbReference type="PANTHER" id="PTHR13018">
    <property type="entry name" value="PROBABLE MEMBRANE PROTEIN DUF221-RELATED"/>
    <property type="match status" value="1"/>
</dbReference>
<keyword evidence="3" id="KW-0813">Transport</keyword>
<dbReference type="InterPro" id="IPR027815">
    <property type="entry name" value="CSC1/OSCA1-like_cyt"/>
</dbReference>
<feature type="transmembrane region" description="Helical" evidence="7">
    <location>
        <begin position="593"/>
        <end position="618"/>
    </location>
</feature>
<dbReference type="GO" id="GO:0005227">
    <property type="term" value="F:calcium-activated cation channel activity"/>
    <property type="evidence" value="ECO:0007669"/>
    <property type="project" value="InterPro"/>
</dbReference>
<evidence type="ECO:0000313" key="11">
    <source>
        <dbReference type="EMBL" id="WBW71558.1"/>
    </source>
</evidence>
<dbReference type="InterPro" id="IPR032880">
    <property type="entry name" value="CSC1/OSCA1-like_N"/>
</dbReference>
<feature type="domain" description="CSC1/OSCA1-like N-terminal transmembrane" evidence="9">
    <location>
        <begin position="32"/>
        <end position="183"/>
    </location>
</feature>
<feature type="transmembrane region" description="Helical" evidence="7">
    <location>
        <begin position="30"/>
        <end position="53"/>
    </location>
</feature>
<gene>
    <name evidence="11" type="primary">rsn1</name>
    <name evidence="11" type="ORF">SOMG_00184</name>
</gene>
<evidence type="ECO:0000256" key="7">
    <source>
        <dbReference type="SAM" id="Phobius"/>
    </source>
</evidence>
<keyword evidence="5 7" id="KW-1133">Transmembrane helix</keyword>
<evidence type="ECO:0000313" key="12">
    <source>
        <dbReference type="Proteomes" id="UP001212411"/>
    </source>
</evidence>